<dbReference type="Proteomes" id="UP000275910">
    <property type="component" value="Unassembled WGS sequence"/>
</dbReference>
<reference evidence="1 2" key="1">
    <citation type="submission" date="2018-10" db="EMBL/GenBank/DDBJ databases">
        <title>The genome of Lysobacter enzymogenes OH11.</title>
        <authorList>
            <person name="Liu F."/>
            <person name="Zhao Y."/>
            <person name="Qian G."/>
            <person name="Chen Y."/>
            <person name="Xu H."/>
        </authorList>
    </citation>
    <scope>NUCLEOTIDE SEQUENCE [LARGE SCALE GENOMIC DNA]</scope>
    <source>
        <strain evidence="1 2">OH11</strain>
    </source>
</reference>
<comment type="caution">
    <text evidence="1">The sequence shown here is derived from an EMBL/GenBank/DDBJ whole genome shotgun (WGS) entry which is preliminary data.</text>
</comment>
<proteinExistence type="predicted"/>
<accession>A0A3N2RD88</accession>
<evidence type="ECO:0000313" key="1">
    <source>
        <dbReference type="EMBL" id="ROU05401.1"/>
    </source>
</evidence>
<protein>
    <submittedName>
        <fullName evidence="1">Uncharacterized protein</fullName>
    </submittedName>
</protein>
<evidence type="ECO:0000313" key="2">
    <source>
        <dbReference type="Proteomes" id="UP000275910"/>
    </source>
</evidence>
<gene>
    <name evidence="1" type="ORF">D9T17_18435</name>
</gene>
<name>A0A3N2RD88_LYSEN</name>
<organism evidence="1 2">
    <name type="scientific">Lysobacter enzymogenes</name>
    <dbReference type="NCBI Taxonomy" id="69"/>
    <lineage>
        <taxon>Bacteria</taxon>
        <taxon>Pseudomonadati</taxon>
        <taxon>Pseudomonadota</taxon>
        <taxon>Gammaproteobacteria</taxon>
        <taxon>Lysobacterales</taxon>
        <taxon>Lysobacteraceae</taxon>
        <taxon>Lysobacter</taxon>
    </lineage>
</organism>
<dbReference type="EMBL" id="RCTY01000045">
    <property type="protein sequence ID" value="ROU05401.1"/>
    <property type="molecule type" value="Genomic_DNA"/>
</dbReference>
<sequence>MNLLIGDKSTFAIETSFEHFGTQPFGNVLIWLGDWYVGAYEDPVPLLTFLSSLKRIPDLDVEANSGFLRSGDAFFDGVMAGTMAGGDKYRLSLGESFDDFSLLGYRDGGAIRIIWRLHEEPYFQYPSYPRGLQSACVPAEAFAGVVAGFEAAIGFRPVGS</sequence>
<dbReference type="RefSeq" id="WP_123648793.1">
    <property type="nucleotide sequence ID" value="NZ_RCTY01000045.1"/>
</dbReference>
<dbReference type="AlphaFoldDB" id="A0A3N2RD88"/>